<dbReference type="InterPro" id="IPR001509">
    <property type="entry name" value="Epimerase_deHydtase"/>
</dbReference>
<dbReference type="InterPro" id="IPR036864">
    <property type="entry name" value="Zn2-C6_fun-type_DNA-bd_sf"/>
</dbReference>
<feature type="compositionally biased region" description="Basic and acidic residues" evidence="8">
    <location>
        <begin position="606"/>
        <end position="619"/>
    </location>
</feature>
<reference evidence="10 11" key="1">
    <citation type="submission" date="2024-02" db="EMBL/GenBank/DDBJ databases">
        <title>First draft genome assembly of two strains of Seiridium cardinale.</title>
        <authorList>
            <person name="Emiliani G."/>
            <person name="Scali E."/>
        </authorList>
    </citation>
    <scope>NUCLEOTIDE SEQUENCE [LARGE SCALE GENOMIC DNA]</scope>
    <source>
        <strain evidence="10 11">BM-138-000479</strain>
    </source>
</reference>
<dbReference type="Gene3D" id="4.10.240.10">
    <property type="entry name" value="Zn(2)-C6 fungal-type DNA-binding domain"/>
    <property type="match status" value="1"/>
</dbReference>
<evidence type="ECO:0000256" key="3">
    <source>
        <dbReference type="ARBA" id="ARBA00022833"/>
    </source>
</evidence>
<dbReference type="EMBL" id="JARVKM010000018">
    <property type="protein sequence ID" value="KAK9777955.1"/>
    <property type="molecule type" value="Genomic_DNA"/>
</dbReference>
<dbReference type="Proteomes" id="UP001465668">
    <property type="component" value="Unassembled WGS sequence"/>
</dbReference>
<comment type="caution">
    <text evidence="10">The sequence shown here is derived from an EMBL/GenBank/DDBJ whole genome shotgun (WGS) entry which is preliminary data.</text>
</comment>
<evidence type="ECO:0000256" key="7">
    <source>
        <dbReference type="ARBA" id="ARBA00023242"/>
    </source>
</evidence>
<evidence type="ECO:0000259" key="9">
    <source>
        <dbReference type="Pfam" id="PF01370"/>
    </source>
</evidence>
<accession>A0ABR2XWN7</accession>
<keyword evidence="2" id="KW-0479">Metal-binding</keyword>
<evidence type="ECO:0000313" key="11">
    <source>
        <dbReference type="Proteomes" id="UP001465668"/>
    </source>
</evidence>
<evidence type="ECO:0000313" key="10">
    <source>
        <dbReference type="EMBL" id="KAK9777955.1"/>
    </source>
</evidence>
<dbReference type="Pfam" id="PF01370">
    <property type="entry name" value="Epimerase"/>
    <property type="match status" value="1"/>
</dbReference>
<dbReference type="SUPFAM" id="SSF51735">
    <property type="entry name" value="NAD(P)-binding Rossmann-fold domains"/>
    <property type="match status" value="1"/>
</dbReference>
<comment type="subcellular location">
    <subcellularLocation>
        <location evidence="1">Nucleus</location>
    </subcellularLocation>
</comment>
<protein>
    <recommendedName>
        <fullName evidence="9">NAD-dependent epimerase/dehydratase domain-containing protein</fullName>
    </recommendedName>
</protein>
<sequence length="1048" mass="115582">MAAEGQPSDSGRPAEDAQSVASAEGPRPPKRKATKVEKVEKDEAGEKNGSQKRRRRVFSCQSCQRLKCRCEYDPGSQACHRCVTLRIECSLKGEILDIPAHPKTVENATSIEERLGRHEKSLAEIKGMIEFVSRQFGLAGAGDIQKIKGSDGEAPTDSPDSAEEDDSPENIADPVDLGIKSAPTVVLREIGEHVTQGYRRLEHVKLDLVQLQLLNEQTANELTRLFLRHHGHLLSVYDTAETPSRDLRELSAFLHSVCCLCAILYREDLCGTPMHRQVYEQVRITLGQALLSSPLNLEEINAILVMSDHADGPEYIDSWLLTGYCVKQAMLSISFSKIVGNIRRGSSTIQDRRAIHLWSTICLHHLHWSATTGRPSVLHIPYINQCNVLLSFYQASMQDGMLVAEILLYSVLHQKLSRRSYLDANGECDDFKAWKQKWNHLMSLSTASMLRIGYYAAYLILATRALEERGDAMSPKTFLSNPPFGSPANSTSNASDSRNSKNSTQMLQGHTSRYAHSVLETFVEMPAFLMDTIPTYLCLVIGYSALILAHYDETQSKVSAEVSLGLISRLEQWCMRTPSKSWAIKFATLARQKVESRTGATKLHPEVRKATSVEQDRRHPPAWSASDVPVPGFPVNGEHGTTPSSLSDHRAFEGDDFVSAPDTFHIASDPLHMGYEISQPVIPIVGIGSKPEFCPNSTRMARMTAFVIGANGYIGSAVCRAFVKAGYQVFGLIRRPEAMGTLAANETIPVVGSLSDPKLLEDKLFDHSKTWDVIVGCAEPPDYASHIQEALVVLRRIAKVSNSNNVRPLVLWSSGCKDYGATAVDGAPDLAPHTESSPLNPPGIVISRATDSLKMLQQTDLFDAAVLRPTNVYGHSSSYYAGIFQYAAAAAASGERKLTLKNIDQRSIMHSMHVDDCGEAYVTLAEHADRSAVGGECFNISAYKYETAEIVLTALAKEYGFPEGAAFVTATDPAELNDGMGPIFGFSQWVGSDKIRSMTGWSDHRMLFSENLGVYRRSYEAAVNANHEDLARVKGRLEVWQAEIWRTT</sequence>
<feature type="compositionally biased region" description="Polar residues" evidence="8">
    <location>
        <begin position="487"/>
        <end position="507"/>
    </location>
</feature>
<feature type="region of interest" description="Disordered" evidence="8">
    <location>
        <begin position="479"/>
        <end position="507"/>
    </location>
</feature>
<keyword evidence="7" id="KW-0539">Nucleus</keyword>
<keyword evidence="6" id="KW-0804">Transcription</keyword>
<gene>
    <name evidence="10" type="ORF">SCAR479_05281</name>
</gene>
<keyword evidence="4" id="KW-0805">Transcription regulation</keyword>
<proteinExistence type="predicted"/>
<dbReference type="InterPro" id="IPR051089">
    <property type="entry name" value="prtT"/>
</dbReference>
<keyword evidence="3" id="KW-0862">Zinc</keyword>
<feature type="domain" description="NAD-dependent epimerase/dehydratase" evidence="9">
    <location>
        <begin position="706"/>
        <end position="940"/>
    </location>
</feature>
<dbReference type="CDD" id="cd12148">
    <property type="entry name" value="fungal_TF_MHR"/>
    <property type="match status" value="1"/>
</dbReference>
<evidence type="ECO:0000256" key="1">
    <source>
        <dbReference type="ARBA" id="ARBA00004123"/>
    </source>
</evidence>
<dbReference type="SUPFAM" id="SSF57701">
    <property type="entry name" value="Zn2/Cys6 DNA-binding domain"/>
    <property type="match status" value="1"/>
</dbReference>
<feature type="region of interest" description="Disordered" evidence="8">
    <location>
        <begin position="145"/>
        <end position="175"/>
    </location>
</feature>
<evidence type="ECO:0000256" key="2">
    <source>
        <dbReference type="ARBA" id="ARBA00022723"/>
    </source>
</evidence>
<evidence type="ECO:0000256" key="4">
    <source>
        <dbReference type="ARBA" id="ARBA00023015"/>
    </source>
</evidence>
<keyword evidence="5" id="KW-0238">DNA-binding</keyword>
<keyword evidence="11" id="KW-1185">Reference proteome</keyword>
<feature type="region of interest" description="Disordered" evidence="8">
    <location>
        <begin position="1"/>
        <end position="51"/>
    </location>
</feature>
<dbReference type="PANTHER" id="PTHR31845:SF34">
    <property type="entry name" value="TRANSCRIPTIONAL ACTIVATOR OF PROTEASES PRTT"/>
    <property type="match status" value="1"/>
</dbReference>
<organism evidence="10 11">
    <name type="scientific">Seiridium cardinale</name>
    <dbReference type="NCBI Taxonomy" id="138064"/>
    <lineage>
        <taxon>Eukaryota</taxon>
        <taxon>Fungi</taxon>
        <taxon>Dikarya</taxon>
        <taxon>Ascomycota</taxon>
        <taxon>Pezizomycotina</taxon>
        <taxon>Sordariomycetes</taxon>
        <taxon>Xylariomycetidae</taxon>
        <taxon>Amphisphaeriales</taxon>
        <taxon>Sporocadaceae</taxon>
        <taxon>Seiridium</taxon>
    </lineage>
</organism>
<dbReference type="InterPro" id="IPR036291">
    <property type="entry name" value="NAD(P)-bd_dom_sf"/>
</dbReference>
<dbReference type="Gene3D" id="3.40.50.720">
    <property type="entry name" value="NAD(P)-binding Rossmann-like Domain"/>
    <property type="match status" value="1"/>
</dbReference>
<feature type="compositionally biased region" description="Basic and acidic residues" evidence="8">
    <location>
        <begin position="34"/>
        <end position="46"/>
    </location>
</feature>
<dbReference type="PANTHER" id="PTHR31845">
    <property type="entry name" value="FINGER DOMAIN PROTEIN, PUTATIVE-RELATED"/>
    <property type="match status" value="1"/>
</dbReference>
<name>A0ABR2XWN7_9PEZI</name>
<evidence type="ECO:0000256" key="6">
    <source>
        <dbReference type="ARBA" id="ARBA00023163"/>
    </source>
</evidence>
<evidence type="ECO:0000256" key="5">
    <source>
        <dbReference type="ARBA" id="ARBA00023125"/>
    </source>
</evidence>
<feature type="region of interest" description="Disordered" evidence="8">
    <location>
        <begin position="606"/>
        <end position="625"/>
    </location>
</feature>
<evidence type="ECO:0000256" key="8">
    <source>
        <dbReference type="SAM" id="MobiDB-lite"/>
    </source>
</evidence>